<dbReference type="EMBL" id="UZAM01007106">
    <property type="protein sequence ID" value="VDO96717.1"/>
    <property type="molecule type" value="Genomic_DNA"/>
</dbReference>
<evidence type="ECO:0000256" key="1">
    <source>
        <dbReference type="SAM" id="MobiDB-lite"/>
    </source>
</evidence>
<feature type="compositionally biased region" description="Basic and acidic residues" evidence="1">
    <location>
        <begin position="236"/>
        <end position="255"/>
    </location>
</feature>
<protein>
    <submittedName>
        <fullName evidence="5">M-phase phosphoprotein 6</fullName>
    </submittedName>
</protein>
<feature type="signal peptide" evidence="2">
    <location>
        <begin position="1"/>
        <end position="17"/>
    </location>
</feature>
<name>A0A183IEV7_9BILA</name>
<evidence type="ECO:0000313" key="3">
    <source>
        <dbReference type="EMBL" id="VDO96717.1"/>
    </source>
</evidence>
<keyword evidence="2" id="KW-0732">Signal</keyword>
<sequence>MVLLVIALFLTSTFIASVPVGDRSEDQKPETFLLFQSKLDKQHKILNGSRLDLMTNKYFEDFKVPEKIDWNMLSPETKQILASLLQKLSLDAPKEVTDEDEKMITDSRGILDGGSMMEAIMEALFKTGFLSRMCRERVLMSRLMKYRQGLKNESLDDPSTNKKDFDPMIDDDAEGRMERIGCSVIEKIESNPSIFSKLIKMMSLRPERAKYAKSNKYGRYNASQYATLEEGNLTTKYDRSEAELSHPTEARLEEC</sequence>
<gene>
    <name evidence="3" type="ORF">SBAD_LOCUS2151</name>
</gene>
<accession>A0A183IEV7</accession>
<dbReference type="Proteomes" id="UP000270296">
    <property type="component" value="Unassembled WGS sequence"/>
</dbReference>
<proteinExistence type="predicted"/>
<dbReference type="WBParaSite" id="SBAD_0000225401-mRNA-1">
    <property type="protein sequence ID" value="SBAD_0000225401-mRNA-1"/>
    <property type="gene ID" value="SBAD_0000225401"/>
</dbReference>
<evidence type="ECO:0000313" key="5">
    <source>
        <dbReference type="WBParaSite" id="SBAD_0000225401-mRNA-1"/>
    </source>
</evidence>
<reference evidence="5" key="1">
    <citation type="submission" date="2016-06" db="UniProtKB">
        <authorList>
            <consortium name="WormBaseParasite"/>
        </authorList>
    </citation>
    <scope>IDENTIFICATION</scope>
</reference>
<reference evidence="3 4" key="2">
    <citation type="submission" date="2018-11" db="EMBL/GenBank/DDBJ databases">
        <authorList>
            <consortium name="Pathogen Informatics"/>
        </authorList>
    </citation>
    <scope>NUCLEOTIDE SEQUENCE [LARGE SCALE GENOMIC DNA]</scope>
</reference>
<evidence type="ECO:0000313" key="4">
    <source>
        <dbReference type="Proteomes" id="UP000270296"/>
    </source>
</evidence>
<feature type="chain" id="PRO_5043140023" evidence="2">
    <location>
        <begin position="18"/>
        <end position="255"/>
    </location>
</feature>
<dbReference type="AlphaFoldDB" id="A0A183IEV7"/>
<keyword evidence="4" id="KW-1185">Reference proteome</keyword>
<evidence type="ECO:0000256" key="2">
    <source>
        <dbReference type="SAM" id="SignalP"/>
    </source>
</evidence>
<organism evidence="5">
    <name type="scientific">Soboliphyme baturini</name>
    <dbReference type="NCBI Taxonomy" id="241478"/>
    <lineage>
        <taxon>Eukaryota</taxon>
        <taxon>Metazoa</taxon>
        <taxon>Ecdysozoa</taxon>
        <taxon>Nematoda</taxon>
        <taxon>Enoplea</taxon>
        <taxon>Dorylaimia</taxon>
        <taxon>Dioctophymatida</taxon>
        <taxon>Dioctophymatoidea</taxon>
        <taxon>Soboliphymatidae</taxon>
        <taxon>Soboliphyme</taxon>
    </lineage>
</organism>
<feature type="region of interest" description="Disordered" evidence="1">
    <location>
        <begin position="231"/>
        <end position="255"/>
    </location>
</feature>